<dbReference type="CDD" id="cd00207">
    <property type="entry name" value="fer2"/>
    <property type="match status" value="1"/>
</dbReference>
<dbReference type="SUPFAM" id="SSF52343">
    <property type="entry name" value="Ferredoxin reductase-like, C-terminal NADP-linked domain"/>
    <property type="match status" value="1"/>
</dbReference>
<evidence type="ECO:0000259" key="12">
    <source>
        <dbReference type="PROSITE" id="PS51384"/>
    </source>
</evidence>
<evidence type="ECO:0000256" key="8">
    <source>
        <dbReference type="ARBA" id="ARBA00023014"/>
    </source>
</evidence>
<accession>A0A1E3GZC0</accession>
<dbReference type="PATRIC" id="fig|1439726.3.peg.3445"/>
<dbReference type="Pfam" id="PF00970">
    <property type="entry name" value="FAD_binding_6"/>
    <property type="match status" value="1"/>
</dbReference>
<dbReference type="Gene3D" id="2.40.30.10">
    <property type="entry name" value="Translation factors"/>
    <property type="match status" value="1"/>
</dbReference>
<evidence type="ECO:0000256" key="2">
    <source>
        <dbReference type="ARBA" id="ARBA00022630"/>
    </source>
</evidence>
<evidence type="ECO:0000256" key="1">
    <source>
        <dbReference type="ARBA" id="ARBA00001974"/>
    </source>
</evidence>
<dbReference type="InterPro" id="IPR001433">
    <property type="entry name" value="OxRdtase_FAD/NAD-bd"/>
</dbReference>
<keyword evidence="7" id="KW-0408">Iron</keyword>
<dbReference type="GO" id="GO:0051537">
    <property type="term" value="F:2 iron, 2 sulfur cluster binding"/>
    <property type="evidence" value="ECO:0007669"/>
    <property type="project" value="UniProtKB-KW"/>
</dbReference>
<dbReference type="PROSITE" id="PS51384">
    <property type="entry name" value="FAD_FR"/>
    <property type="match status" value="1"/>
</dbReference>
<dbReference type="InterPro" id="IPR036010">
    <property type="entry name" value="2Fe-2S_ferredoxin-like_sf"/>
</dbReference>
<dbReference type="SUPFAM" id="SSF63380">
    <property type="entry name" value="Riboflavin synthase domain-like"/>
    <property type="match status" value="1"/>
</dbReference>
<dbReference type="InterPro" id="IPR039261">
    <property type="entry name" value="FNR_nucleotide-bd"/>
</dbReference>
<evidence type="ECO:0000313" key="13">
    <source>
        <dbReference type="EMBL" id="ODN69410.1"/>
    </source>
</evidence>
<evidence type="ECO:0000256" key="3">
    <source>
        <dbReference type="ARBA" id="ARBA00022714"/>
    </source>
</evidence>
<dbReference type="AlphaFoldDB" id="A0A1E3GZC0"/>
<dbReference type="PROSITE" id="PS00197">
    <property type="entry name" value="2FE2S_FER_1"/>
    <property type="match status" value="1"/>
</dbReference>
<dbReference type="GO" id="GO:0016491">
    <property type="term" value="F:oxidoreductase activity"/>
    <property type="evidence" value="ECO:0007669"/>
    <property type="project" value="UniProtKB-KW"/>
</dbReference>
<keyword evidence="2" id="KW-0285">Flavoprotein</keyword>
<dbReference type="EC" id="1.17.1.-" evidence="13"/>
<dbReference type="CDD" id="cd06215">
    <property type="entry name" value="FNR_iron_sulfur_binding_1"/>
    <property type="match status" value="1"/>
</dbReference>
<comment type="cofactor">
    <cofactor evidence="1">
        <name>FAD</name>
        <dbReference type="ChEBI" id="CHEBI:57692"/>
    </cofactor>
</comment>
<gene>
    <name evidence="13" type="primary">hmp_2</name>
    <name evidence="13" type="ORF">A6302_03278</name>
</gene>
<keyword evidence="4" id="KW-0479">Metal-binding</keyword>
<dbReference type="SUPFAM" id="SSF54292">
    <property type="entry name" value="2Fe-2S ferredoxin-like"/>
    <property type="match status" value="1"/>
</dbReference>
<evidence type="ECO:0000256" key="7">
    <source>
        <dbReference type="ARBA" id="ARBA00023004"/>
    </source>
</evidence>
<dbReference type="PANTHER" id="PTHR47354">
    <property type="entry name" value="NADH OXIDOREDUCTASE HCR"/>
    <property type="match status" value="1"/>
</dbReference>
<dbReference type="EMBL" id="MCRJ01000092">
    <property type="protein sequence ID" value="ODN69410.1"/>
    <property type="molecule type" value="Genomic_DNA"/>
</dbReference>
<evidence type="ECO:0000256" key="5">
    <source>
        <dbReference type="ARBA" id="ARBA00022827"/>
    </source>
</evidence>
<comment type="caution">
    <text evidence="13">The sequence shown here is derived from an EMBL/GenBank/DDBJ whole genome shotgun (WGS) entry which is preliminary data.</text>
</comment>
<dbReference type="Pfam" id="PF00175">
    <property type="entry name" value="NAD_binding_1"/>
    <property type="match status" value="1"/>
</dbReference>
<keyword evidence="8" id="KW-0411">Iron-sulfur</keyword>
<dbReference type="RefSeq" id="WP_069307668.1">
    <property type="nucleotide sequence ID" value="NZ_MCRJ01000092.1"/>
</dbReference>
<evidence type="ECO:0000256" key="10">
    <source>
        <dbReference type="ARBA" id="ARBA00061434"/>
    </source>
</evidence>
<reference evidence="13 14" key="1">
    <citation type="submission" date="2016-07" db="EMBL/GenBank/DDBJ databases">
        <title>Draft Genome Sequence of Methylobrevis pamukkalensis PK2.</title>
        <authorList>
            <person name="Vasilenko O.V."/>
            <person name="Doronina N.V."/>
            <person name="Shmareva M.N."/>
            <person name="Tarlachkov S.V."/>
            <person name="Mustakhimov I."/>
            <person name="Trotsenko Y.A."/>
        </authorList>
    </citation>
    <scope>NUCLEOTIDE SEQUENCE [LARGE SCALE GENOMIC DNA]</scope>
    <source>
        <strain evidence="13 14">PK2</strain>
    </source>
</reference>
<dbReference type="PRINTS" id="PR00410">
    <property type="entry name" value="PHEHYDRXLASE"/>
</dbReference>
<dbReference type="PANTHER" id="PTHR47354:SF6">
    <property type="entry name" value="NADH OXIDOREDUCTASE HCR"/>
    <property type="match status" value="1"/>
</dbReference>
<dbReference type="Gene3D" id="3.10.20.30">
    <property type="match status" value="1"/>
</dbReference>
<proteinExistence type="inferred from homology"/>
<feature type="domain" description="FAD-binding FR-type" evidence="12">
    <location>
        <begin position="16"/>
        <end position="122"/>
    </location>
</feature>
<comment type="similarity">
    <text evidence="10">In the N-terminal section; belongs to the FAD-binding oxidoreductase type 6 family.</text>
</comment>
<dbReference type="InterPro" id="IPR012675">
    <property type="entry name" value="Beta-grasp_dom_sf"/>
</dbReference>
<organism evidence="13 14">
    <name type="scientific">Methylobrevis pamukkalensis</name>
    <dbReference type="NCBI Taxonomy" id="1439726"/>
    <lineage>
        <taxon>Bacteria</taxon>
        <taxon>Pseudomonadati</taxon>
        <taxon>Pseudomonadota</taxon>
        <taxon>Alphaproteobacteria</taxon>
        <taxon>Hyphomicrobiales</taxon>
        <taxon>Pleomorphomonadaceae</taxon>
        <taxon>Methylobrevis</taxon>
    </lineage>
</organism>
<dbReference type="InterPro" id="IPR017927">
    <property type="entry name" value="FAD-bd_FR_type"/>
</dbReference>
<evidence type="ECO:0000256" key="4">
    <source>
        <dbReference type="ARBA" id="ARBA00022723"/>
    </source>
</evidence>
<dbReference type="InterPro" id="IPR017938">
    <property type="entry name" value="Riboflavin_synthase-like_b-brl"/>
</dbReference>
<feature type="domain" description="2Fe-2S ferredoxin-type" evidence="11">
    <location>
        <begin position="282"/>
        <end position="366"/>
    </location>
</feature>
<comment type="cofactor">
    <cofactor evidence="9">
        <name>[2Fe-2S] cluster</name>
        <dbReference type="ChEBI" id="CHEBI:190135"/>
    </cofactor>
</comment>
<dbReference type="InterPro" id="IPR001709">
    <property type="entry name" value="Flavoprot_Pyr_Nucl_cyt_Rdtase"/>
</dbReference>
<keyword evidence="3" id="KW-0001">2Fe-2S</keyword>
<sequence length="366" mass="40139">MTDAVAGFLDPALPLWDPEADDVLVVRQVRDETRDVRTFVMSPREPRRFSYRPGQFLTLELTLGGETINRCYTISSAPTRPGTVSITVKRVPGGPVSNHLHDTLKVGSEIRAVGPMGDFTFVEHPARKYLFLSGGSGITPLMSMARSLHDLSDPRDVVFVHAARSPADIIFRNELELMARNMAAFRFAPVCEADAAAERWTGYGGRLSLPMLKLIAPDLMEREVFVCGPAPFMAAVRAMLTEAGFDMARHHEESFDFGELARAEPEVAAEVEAAVDTGVKTYRVEFTKSKKVIEVAEDAFILETARKAGMRLPASCTKGMCGTCKSKVVSGSVDMKHAGGIRQREIDQGMVLICCSRPTSDLVIEK</sequence>
<dbReference type="InterPro" id="IPR050415">
    <property type="entry name" value="MRET"/>
</dbReference>
<dbReference type="Pfam" id="PF00111">
    <property type="entry name" value="Fer2"/>
    <property type="match status" value="1"/>
</dbReference>
<keyword evidence="6 13" id="KW-0560">Oxidoreductase</keyword>
<evidence type="ECO:0000256" key="9">
    <source>
        <dbReference type="ARBA" id="ARBA00034078"/>
    </source>
</evidence>
<dbReference type="InterPro" id="IPR001041">
    <property type="entry name" value="2Fe-2S_ferredoxin-type"/>
</dbReference>
<protein>
    <submittedName>
        <fullName evidence="13">3-ketosteroid-9-alpha-hydroxylase reductase subunit</fullName>
        <ecNumber evidence="13">1.17.1.-</ecNumber>
    </submittedName>
</protein>
<evidence type="ECO:0000313" key="14">
    <source>
        <dbReference type="Proteomes" id="UP000094622"/>
    </source>
</evidence>
<dbReference type="PRINTS" id="PR00371">
    <property type="entry name" value="FPNCR"/>
</dbReference>
<dbReference type="GO" id="GO:0046872">
    <property type="term" value="F:metal ion binding"/>
    <property type="evidence" value="ECO:0007669"/>
    <property type="project" value="UniProtKB-KW"/>
</dbReference>
<dbReference type="PROSITE" id="PS51085">
    <property type="entry name" value="2FE2S_FER_2"/>
    <property type="match status" value="1"/>
</dbReference>
<dbReference type="OrthoDB" id="9796486at2"/>
<evidence type="ECO:0000256" key="6">
    <source>
        <dbReference type="ARBA" id="ARBA00023002"/>
    </source>
</evidence>
<name>A0A1E3GZC0_9HYPH</name>
<dbReference type="Gene3D" id="3.40.50.80">
    <property type="entry name" value="Nucleotide-binding domain of ferredoxin-NADP reductase (FNR) module"/>
    <property type="match status" value="1"/>
</dbReference>
<dbReference type="InterPro" id="IPR008333">
    <property type="entry name" value="Cbr1-like_FAD-bd_dom"/>
</dbReference>
<dbReference type="InterPro" id="IPR006058">
    <property type="entry name" value="2Fe2S_fd_BS"/>
</dbReference>
<dbReference type="Proteomes" id="UP000094622">
    <property type="component" value="Unassembled WGS sequence"/>
</dbReference>
<keyword evidence="5" id="KW-0274">FAD</keyword>
<evidence type="ECO:0000259" key="11">
    <source>
        <dbReference type="PROSITE" id="PS51085"/>
    </source>
</evidence>
<keyword evidence="14" id="KW-1185">Reference proteome</keyword>